<proteinExistence type="predicted"/>
<name>A0ACC3CW39_9PEZI</name>
<feature type="non-terminal residue" evidence="1">
    <location>
        <position position="1"/>
    </location>
</feature>
<comment type="caution">
    <text evidence="1">The sequence shown here is derived from an EMBL/GenBank/DDBJ whole genome shotgun (WGS) entry which is preliminary data.</text>
</comment>
<reference evidence="1" key="1">
    <citation type="submission" date="2024-09" db="EMBL/GenBank/DDBJ databases">
        <title>Black Yeasts Isolated from many extreme environments.</title>
        <authorList>
            <person name="Coleine C."/>
            <person name="Stajich J.E."/>
            <person name="Selbmann L."/>
        </authorList>
    </citation>
    <scope>NUCLEOTIDE SEQUENCE</scope>
    <source>
        <strain evidence="1">CCFEE 5737</strain>
    </source>
</reference>
<sequence>DSYGTPQSQSAPPPGTELTAAGVHVDPKKRKRVFSNRTKTGCQTCRKRKKKCDEGKPECNNCTRGGFVCEGYSTKSSWTKPQGIPKIPPVPLQSKHEFGPPSGGLYPKDPPRDEYQENLPRSSHGGERGRPIMLEEDRENQHARGQQWPTNAWAEPQDRQYPPPPPPQSRQYGRGRALGEHPQPSRELIDRPGSGHAVPHNAGPIHHGQSLHGINRSQSAVTAQLALQHSTSAIRPLQPQPDKTEKEKMLGGEFYQLYHPQLVDERDACKARLYRFNNANNPNNGASREERARLFREILEPPNVNTSNRSYHPSNAGPDSVRLGTGVVVEAPFTCDYGFNIDIGNDTVISAGCTISDPCNIFIGARCILGPNVQIYGNGLPSDPRMRNGSKGNAIGKRIWIEDDCFIGGNATILG</sequence>
<gene>
    <name evidence="1" type="ORF">LTS18_013908</name>
</gene>
<dbReference type="Proteomes" id="UP001186974">
    <property type="component" value="Unassembled WGS sequence"/>
</dbReference>
<keyword evidence="2" id="KW-1185">Reference proteome</keyword>
<protein>
    <submittedName>
        <fullName evidence="1">Uncharacterized protein</fullName>
    </submittedName>
</protein>
<feature type="non-terminal residue" evidence="1">
    <location>
        <position position="415"/>
    </location>
</feature>
<evidence type="ECO:0000313" key="1">
    <source>
        <dbReference type="EMBL" id="KAK3045389.1"/>
    </source>
</evidence>
<organism evidence="1 2">
    <name type="scientific">Coniosporium uncinatum</name>
    <dbReference type="NCBI Taxonomy" id="93489"/>
    <lineage>
        <taxon>Eukaryota</taxon>
        <taxon>Fungi</taxon>
        <taxon>Dikarya</taxon>
        <taxon>Ascomycota</taxon>
        <taxon>Pezizomycotina</taxon>
        <taxon>Dothideomycetes</taxon>
        <taxon>Dothideomycetes incertae sedis</taxon>
        <taxon>Coniosporium</taxon>
    </lineage>
</organism>
<evidence type="ECO:0000313" key="2">
    <source>
        <dbReference type="Proteomes" id="UP001186974"/>
    </source>
</evidence>
<dbReference type="EMBL" id="JAWDJW010010697">
    <property type="protein sequence ID" value="KAK3045389.1"/>
    <property type="molecule type" value="Genomic_DNA"/>
</dbReference>
<accession>A0ACC3CW39</accession>